<dbReference type="PANTHER" id="PTHR12815">
    <property type="entry name" value="SORTING AND ASSEMBLY MACHINERY SAMM50 PROTEIN FAMILY MEMBER"/>
    <property type="match status" value="1"/>
</dbReference>
<name>A0AAD9QXT4_ACRCE</name>
<dbReference type="Gene3D" id="2.40.160.50">
    <property type="entry name" value="membrane protein fhac: a member of the omp85/tpsb transporter family"/>
    <property type="match status" value="1"/>
</dbReference>
<dbReference type="GO" id="GO:0005741">
    <property type="term" value="C:mitochondrial outer membrane"/>
    <property type="evidence" value="ECO:0007669"/>
    <property type="project" value="UniProtKB-SubCell"/>
</dbReference>
<protein>
    <submittedName>
        <fullName evidence="7">Sorting and assembly machinery component 50-like protein</fullName>
    </submittedName>
</protein>
<dbReference type="PANTHER" id="PTHR12815:SF18">
    <property type="entry name" value="SORTING AND ASSEMBLY MACHINERY COMPONENT 50 HOMOLOG"/>
    <property type="match status" value="1"/>
</dbReference>
<dbReference type="Proteomes" id="UP001249851">
    <property type="component" value="Unassembled WGS sequence"/>
</dbReference>
<keyword evidence="3" id="KW-1134">Transmembrane beta strand</keyword>
<keyword evidence="8" id="KW-1185">Reference proteome</keyword>
<gene>
    <name evidence="7" type="ORF">P5673_005944</name>
</gene>
<organism evidence="7 8">
    <name type="scientific">Acropora cervicornis</name>
    <name type="common">Staghorn coral</name>
    <dbReference type="NCBI Taxonomy" id="6130"/>
    <lineage>
        <taxon>Eukaryota</taxon>
        <taxon>Metazoa</taxon>
        <taxon>Cnidaria</taxon>
        <taxon>Anthozoa</taxon>
        <taxon>Hexacorallia</taxon>
        <taxon>Scleractinia</taxon>
        <taxon>Astrocoeniina</taxon>
        <taxon>Acroporidae</taxon>
        <taxon>Acropora</taxon>
    </lineage>
</organism>
<evidence type="ECO:0000256" key="4">
    <source>
        <dbReference type="ARBA" id="ARBA00022692"/>
    </source>
</evidence>
<dbReference type="EMBL" id="JARQWQ010000010">
    <property type="protein sequence ID" value="KAK2569061.1"/>
    <property type="molecule type" value="Genomic_DNA"/>
</dbReference>
<feature type="domain" description="Bacterial surface antigen (D15)" evidence="6">
    <location>
        <begin position="135"/>
        <end position="342"/>
    </location>
</feature>
<evidence type="ECO:0000313" key="8">
    <source>
        <dbReference type="Proteomes" id="UP001249851"/>
    </source>
</evidence>
<evidence type="ECO:0000256" key="3">
    <source>
        <dbReference type="ARBA" id="ARBA00022452"/>
    </source>
</evidence>
<comment type="similarity">
    <text evidence="2">Belongs to the SAM50/omp85 family.</text>
</comment>
<evidence type="ECO:0000256" key="5">
    <source>
        <dbReference type="ARBA" id="ARBA00023136"/>
    </source>
</evidence>
<comment type="caution">
    <text evidence="7">The sequence shown here is derived from an EMBL/GenBank/DDBJ whole genome shotgun (WGS) entry which is preliminary data.</text>
</comment>
<sequence length="351" mass="39113">MEDERRKKKKGGMNAQVQEAANEILVRPAVVEHVNIEGYWKTKKDILVPSIKRVLDATSFQELVLLIFEAKDNLLSLGVFEEVDMLIDTSTGPSAHPNGFDITFHVKEKSFLTSSTGTHIGNNEGSMLFGCHLNNVFGRAEQVKADLTFGTRTRMSYQLAFFKPTPGNPDRSFTVSAQKSTTDVPMCSHQEATQGISVEFMFPSDIGQHALSWEGMWRNVTELSKGASFAIREQAGHSLKSALKHTFIIDERDNMAMPTKGYSFRLSQELAGLGGDVKFLKDNLEYQQSVEVFKDVIISWSLQGGHLHTLFGTPSKINDRFFLGGPLSVRGFDFKGIGPRRGEANELNQLF</sequence>
<evidence type="ECO:0000256" key="1">
    <source>
        <dbReference type="ARBA" id="ARBA00004374"/>
    </source>
</evidence>
<dbReference type="GO" id="GO:0045040">
    <property type="term" value="P:protein insertion into mitochondrial outer membrane"/>
    <property type="evidence" value="ECO:0007669"/>
    <property type="project" value="TreeGrafter"/>
</dbReference>
<keyword evidence="4" id="KW-0812">Transmembrane</keyword>
<dbReference type="Pfam" id="PF01103">
    <property type="entry name" value="Omp85"/>
    <property type="match status" value="1"/>
</dbReference>
<dbReference type="InterPro" id="IPR039910">
    <property type="entry name" value="D15-like"/>
</dbReference>
<proteinExistence type="inferred from homology"/>
<reference evidence="7" key="2">
    <citation type="journal article" date="2023" name="Science">
        <title>Genomic signatures of disease resistance in endangered staghorn corals.</title>
        <authorList>
            <person name="Vollmer S.V."/>
            <person name="Selwyn J.D."/>
            <person name="Despard B.A."/>
            <person name="Roesel C.L."/>
        </authorList>
    </citation>
    <scope>NUCLEOTIDE SEQUENCE</scope>
    <source>
        <strain evidence="7">K2</strain>
    </source>
</reference>
<dbReference type="GO" id="GO:0033108">
    <property type="term" value="P:mitochondrial respiratory chain complex assembly"/>
    <property type="evidence" value="ECO:0007669"/>
    <property type="project" value="TreeGrafter"/>
</dbReference>
<accession>A0AAD9QXT4</accession>
<comment type="subcellular location">
    <subcellularLocation>
        <location evidence="1">Mitochondrion outer membrane</location>
        <topology evidence="1">Multi-pass membrane protein</topology>
    </subcellularLocation>
</comment>
<evidence type="ECO:0000256" key="2">
    <source>
        <dbReference type="ARBA" id="ARBA00010913"/>
    </source>
</evidence>
<keyword evidence="5" id="KW-0472">Membrane</keyword>
<reference evidence="7" key="1">
    <citation type="journal article" date="2023" name="G3 (Bethesda)">
        <title>Whole genome assembly and annotation of the endangered Caribbean coral Acropora cervicornis.</title>
        <authorList>
            <person name="Selwyn J.D."/>
            <person name="Vollmer S.V."/>
        </authorList>
    </citation>
    <scope>NUCLEOTIDE SEQUENCE</scope>
    <source>
        <strain evidence="7">K2</strain>
    </source>
</reference>
<evidence type="ECO:0000259" key="6">
    <source>
        <dbReference type="Pfam" id="PF01103"/>
    </source>
</evidence>
<dbReference type="InterPro" id="IPR000184">
    <property type="entry name" value="Bac_surfAg_D15"/>
</dbReference>
<evidence type="ECO:0000313" key="7">
    <source>
        <dbReference type="EMBL" id="KAK2569061.1"/>
    </source>
</evidence>
<dbReference type="AlphaFoldDB" id="A0AAD9QXT4"/>